<comment type="caution">
    <text evidence="1">The sequence shown here is derived from an EMBL/GenBank/DDBJ whole genome shotgun (WGS) entry which is preliminary data.</text>
</comment>
<dbReference type="CDD" id="cd13582">
    <property type="entry name" value="PBP2_AlgQ_like_3"/>
    <property type="match status" value="1"/>
</dbReference>
<dbReference type="EMBL" id="BMDD01000009">
    <property type="protein sequence ID" value="GGH87264.1"/>
    <property type="molecule type" value="Genomic_DNA"/>
</dbReference>
<dbReference type="InterPro" id="IPR050490">
    <property type="entry name" value="Bact_solute-bd_prot1"/>
</dbReference>
<dbReference type="Gene3D" id="3.40.190.10">
    <property type="entry name" value="Periplasmic binding protein-like II"/>
    <property type="match status" value="2"/>
</dbReference>
<dbReference type="RefSeq" id="WP_172247539.1">
    <property type="nucleotide sequence ID" value="NZ_BMDD01000009.1"/>
</dbReference>
<dbReference type="InterPro" id="IPR006059">
    <property type="entry name" value="SBP"/>
</dbReference>
<dbReference type="PANTHER" id="PTHR43649">
    <property type="entry name" value="ARABINOSE-BINDING PROTEIN-RELATED"/>
    <property type="match status" value="1"/>
</dbReference>
<accession>A0ABQ2A9J0</accession>
<proteinExistence type="predicted"/>
<organism evidence="1 2">
    <name type="scientific">Saccharibacillus endophyticus</name>
    <dbReference type="NCBI Taxonomy" id="2060666"/>
    <lineage>
        <taxon>Bacteria</taxon>
        <taxon>Bacillati</taxon>
        <taxon>Bacillota</taxon>
        <taxon>Bacilli</taxon>
        <taxon>Bacillales</taxon>
        <taxon>Paenibacillaceae</taxon>
        <taxon>Saccharibacillus</taxon>
    </lineage>
</organism>
<name>A0ABQ2A9J0_9BACL</name>
<reference evidence="2" key="1">
    <citation type="journal article" date="2019" name="Int. J. Syst. Evol. Microbiol.">
        <title>The Global Catalogue of Microorganisms (GCM) 10K type strain sequencing project: providing services to taxonomists for standard genome sequencing and annotation.</title>
        <authorList>
            <consortium name="The Broad Institute Genomics Platform"/>
            <consortium name="The Broad Institute Genome Sequencing Center for Infectious Disease"/>
            <person name="Wu L."/>
            <person name="Ma J."/>
        </authorList>
    </citation>
    <scope>NUCLEOTIDE SEQUENCE [LARGE SCALE GENOMIC DNA]</scope>
    <source>
        <strain evidence="2">CCM 8702</strain>
    </source>
</reference>
<gene>
    <name evidence="1" type="ORF">GCM10007362_48980</name>
</gene>
<dbReference type="PROSITE" id="PS51257">
    <property type="entry name" value="PROKAR_LIPOPROTEIN"/>
    <property type="match status" value="1"/>
</dbReference>
<dbReference type="SUPFAM" id="SSF53850">
    <property type="entry name" value="Periplasmic binding protein-like II"/>
    <property type="match status" value="1"/>
</dbReference>
<dbReference type="Pfam" id="PF01547">
    <property type="entry name" value="SBP_bac_1"/>
    <property type="match status" value="1"/>
</dbReference>
<keyword evidence="2" id="KW-1185">Reference proteome</keyword>
<evidence type="ECO:0000313" key="2">
    <source>
        <dbReference type="Proteomes" id="UP000605427"/>
    </source>
</evidence>
<protein>
    <submittedName>
        <fullName evidence="1">ABC transporter substrate-binding protein</fullName>
    </submittedName>
</protein>
<evidence type="ECO:0000313" key="1">
    <source>
        <dbReference type="EMBL" id="GGH87264.1"/>
    </source>
</evidence>
<dbReference type="PANTHER" id="PTHR43649:SF12">
    <property type="entry name" value="DIACETYLCHITOBIOSE BINDING PROTEIN DASA"/>
    <property type="match status" value="1"/>
</dbReference>
<dbReference type="Proteomes" id="UP000605427">
    <property type="component" value="Unassembled WGS sequence"/>
</dbReference>
<sequence>MNTRKFAAMGTTAALTMGLLAGCGGSGDDNAAPTAEGDETAPISFSFFSADPNSNWNNMQDAVGKKITEDTGVTLNAEFAVADPSQKLSLIVASGEYPELLSAKGDVDKFVEAGAMLDLTELIEEHAPNIKKVYGDQIKRLRYSNEDQSIYVIPTYSAVGTKNLVAGGGFELQHKAVKEAGYPEIKTLQDYEDVIQSYIDKNPTDADGNPNIGMTLNADDWHMSITVTNPAAEVTGKSGDGEYYIDPETYEATYHFRTDGEKEYFKWLNHMYDIGLLDKDTFVQKNDQYLAKIASGRVIGMIDADWGYAEAENSLKSAGKYEDTYGHYSVTLSDEYKDNRMQSTGFMSGWGVGITTSAKDPVRAIKFLDYLASEEAQIVNNWGIEGEHYNVEDGKRVVPADVQDRITNDSAAFSRESGIGFYSLMSARYGDGVEDSTGNYYTKNSPEMIASNYTETDKETLAAYNATTWMDLFPNEDEFPVKPWGAAWNIAVPSSDKVTLLSSRVKDITWKRIPELVVSDPADFDRLWDSYQQELLDNGVEEMEEGFTRYVQDLVKLWND</sequence>